<dbReference type="SUPFAM" id="SSF53328">
    <property type="entry name" value="Formyltransferase"/>
    <property type="match status" value="1"/>
</dbReference>
<dbReference type="PANTHER" id="PTHR11138">
    <property type="entry name" value="METHIONYL-TRNA FORMYLTRANSFERASE"/>
    <property type="match status" value="1"/>
</dbReference>
<dbReference type="AlphaFoldDB" id="A0A1G7RJL4"/>
<keyword evidence="12" id="KW-1185">Reference proteome</keyword>
<dbReference type="InterPro" id="IPR041711">
    <property type="entry name" value="Met-tRNA-FMT_N"/>
</dbReference>
<dbReference type="Gene3D" id="3.10.25.10">
    <property type="entry name" value="Formyl transferase, C-terminal domain"/>
    <property type="match status" value="1"/>
</dbReference>
<dbReference type="Gene3D" id="3.40.50.170">
    <property type="entry name" value="Formyl transferase, N-terminal domain"/>
    <property type="match status" value="1"/>
</dbReference>
<dbReference type="InterPro" id="IPR002376">
    <property type="entry name" value="Formyl_transf_N"/>
</dbReference>
<evidence type="ECO:0000259" key="9">
    <source>
        <dbReference type="Pfam" id="PF00551"/>
    </source>
</evidence>
<dbReference type="CDD" id="cd08704">
    <property type="entry name" value="Met_tRNA_FMT_C"/>
    <property type="match status" value="1"/>
</dbReference>
<dbReference type="GO" id="GO:0005829">
    <property type="term" value="C:cytosol"/>
    <property type="evidence" value="ECO:0007669"/>
    <property type="project" value="TreeGrafter"/>
</dbReference>
<evidence type="ECO:0000256" key="2">
    <source>
        <dbReference type="ARBA" id="ARBA00010699"/>
    </source>
</evidence>
<accession>A0A1G7RJL4</accession>
<proteinExistence type="inferred from homology"/>
<dbReference type="PROSITE" id="PS00373">
    <property type="entry name" value="GART"/>
    <property type="match status" value="1"/>
</dbReference>
<dbReference type="InterPro" id="IPR011034">
    <property type="entry name" value="Formyl_transferase-like_C_sf"/>
</dbReference>
<dbReference type="HAMAP" id="MF_00182">
    <property type="entry name" value="Formyl_trans"/>
    <property type="match status" value="1"/>
</dbReference>
<evidence type="ECO:0000256" key="7">
    <source>
        <dbReference type="ARBA" id="ARBA00048558"/>
    </source>
</evidence>
<dbReference type="RefSeq" id="WP_092328547.1">
    <property type="nucleotide sequence ID" value="NZ_FNCP01000001.1"/>
</dbReference>
<dbReference type="EMBL" id="FNCP01000001">
    <property type="protein sequence ID" value="SDG10941.1"/>
    <property type="molecule type" value="Genomic_DNA"/>
</dbReference>
<evidence type="ECO:0000256" key="4">
    <source>
        <dbReference type="ARBA" id="ARBA00016014"/>
    </source>
</evidence>
<dbReference type="InterPro" id="IPR005794">
    <property type="entry name" value="Fmt"/>
</dbReference>
<organism evidence="11 12">
    <name type="scientific">Desulfosporosinus hippei DSM 8344</name>
    <dbReference type="NCBI Taxonomy" id="1121419"/>
    <lineage>
        <taxon>Bacteria</taxon>
        <taxon>Bacillati</taxon>
        <taxon>Bacillota</taxon>
        <taxon>Clostridia</taxon>
        <taxon>Eubacteriales</taxon>
        <taxon>Desulfitobacteriaceae</taxon>
        <taxon>Desulfosporosinus</taxon>
    </lineage>
</organism>
<keyword evidence="6 8" id="KW-0648">Protein biosynthesis</keyword>
<evidence type="ECO:0000256" key="3">
    <source>
        <dbReference type="ARBA" id="ARBA00012261"/>
    </source>
</evidence>
<feature type="binding site" evidence="8">
    <location>
        <begin position="109"/>
        <end position="112"/>
    </location>
    <ligand>
        <name>(6S)-5,6,7,8-tetrahydrofolate</name>
        <dbReference type="ChEBI" id="CHEBI:57453"/>
    </ligand>
</feature>
<dbReference type="CDD" id="cd08646">
    <property type="entry name" value="FMT_core_Met-tRNA-FMT_N"/>
    <property type="match status" value="1"/>
</dbReference>
<protein>
    <recommendedName>
        <fullName evidence="4 8">Methionyl-tRNA formyltransferase</fullName>
        <ecNumber evidence="3 8">2.1.2.9</ecNumber>
    </recommendedName>
</protein>
<dbReference type="Pfam" id="PF00551">
    <property type="entry name" value="Formyl_trans_N"/>
    <property type="match status" value="1"/>
</dbReference>
<dbReference type="Proteomes" id="UP000198656">
    <property type="component" value="Unassembled WGS sequence"/>
</dbReference>
<comment type="catalytic activity">
    <reaction evidence="7 8">
        <text>L-methionyl-tRNA(fMet) + (6R)-10-formyltetrahydrofolate = N-formyl-L-methionyl-tRNA(fMet) + (6S)-5,6,7,8-tetrahydrofolate + H(+)</text>
        <dbReference type="Rhea" id="RHEA:24380"/>
        <dbReference type="Rhea" id="RHEA-COMP:9952"/>
        <dbReference type="Rhea" id="RHEA-COMP:9953"/>
        <dbReference type="ChEBI" id="CHEBI:15378"/>
        <dbReference type="ChEBI" id="CHEBI:57453"/>
        <dbReference type="ChEBI" id="CHEBI:78530"/>
        <dbReference type="ChEBI" id="CHEBI:78844"/>
        <dbReference type="ChEBI" id="CHEBI:195366"/>
        <dbReference type="EC" id="2.1.2.9"/>
    </reaction>
</comment>
<dbReference type="InterPro" id="IPR036477">
    <property type="entry name" value="Formyl_transf_N_sf"/>
</dbReference>
<dbReference type="SUPFAM" id="SSF50486">
    <property type="entry name" value="FMT C-terminal domain-like"/>
    <property type="match status" value="1"/>
</dbReference>
<evidence type="ECO:0000256" key="6">
    <source>
        <dbReference type="ARBA" id="ARBA00022917"/>
    </source>
</evidence>
<evidence type="ECO:0000259" key="10">
    <source>
        <dbReference type="Pfam" id="PF02911"/>
    </source>
</evidence>
<gene>
    <name evidence="8" type="primary">fmt</name>
    <name evidence="11" type="ORF">SAMN05443529_101102</name>
</gene>
<dbReference type="InterPro" id="IPR001555">
    <property type="entry name" value="GART_AS"/>
</dbReference>
<dbReference type="InterPro" id="IPR037022">
    <property type="entry name" value="Formyl_trans_C_sf"/>
</dbReference>
<dbReference type="PANTHER" id="PTHR11138:SF5">
    <property type="entry name" value="METHIONYL-TRNA FORMYLTRANSFERASE, MITOCHONDRIAL"/>
    <property type="match status" value="1"/>
</dbReference>
<dbReference type="OrthoDB" id="9802815at2"/>
<reference evidence="12" key="1">
    <citation type="submission" date="2016-10" db="EMBL/GenBank/DDBJ databases">
        <authorList>
            <person name="Varghese N."/>
            <person name="Submissions S."/>
        </authorList>
    </citation>
    <scope>NUCLEOTIDE SEQUENCE [LARGE SCALE GENOMIC DNA]</scope>
    <source>
        <strain evidence="12">DSM 8344</strain>
    </source>
</reference>
<evidence type="ECO:0000256" key="5">
    <source>
        <dbReference type="ARBA" id="ARBA00022679"/>
    </source>
</evidence>
<feature type="domain" description="Formyl transferase N-terminal" evidence="9">
    <location>
        <begin position="1"/>
        <end position="179"/>
    </location>
</feature>
<feature type="domain" description="Formyl transferase C-terminal" evidence="10">
    <location>
        <begin position="203"/>
        <end position="314"/>
    </location>
</feature>
<dbReference type="STRING" id="1121419.SAMN05443529_101102"/>
<evidence type="ECO:0000313" key="11">
    <source>
        <dbReference type="EMBL" id="SDG10941.1"/>
    </source>
</evidence>
<name>A0A1G7RJL4_9FIRM</name>
<dbReference type="FunFam" id="3.40.50.12230:FF:000001">
    <property type="entry name" value="Methionyl-tRNA formyltransferase"/>
    <property type="match status" value="1"/>
</dbReference>
<keyword evidence="5 8" id="KW-0808">Transferase</keyword>
<comment type="function">
    <text evidence="1 8">Attaches a formyl group to the free amino group of methionyl-tRNA(fMet). The formyl group appears to play a dual role in the initiator identity of N-formylmethionyl-tRNA by promoting its recognition by IF2 and preventing the misappropriation of this tRNA by the elongation apparatus.</text>
</comment>
<sequence length="323" mass="35347">MRVVFMGTPDFAVPTLRALAESGQDIVGVFTQPDRPAGRGKNLKPSPVKVAAEELGLSIFQPSSIKTQDWIQQLKDLAPESIIVVAYGQILPKEILGLPKHGCINVHASLLPAYRGAAPIHWAVMKGETVTGVTTMLMDEGLDTGDMLLKREIIIKPESTTGEIHDELATIGAELLIDTLNLIEVGRVIPTPQTGESNYAPLLKREHEGLDWSRRAVDLHDQIRGLNPWPGAFAKFRGENFKVWRSLPFFPPGEVVETEIEHVESKATVNCPGQIIQVLGDSLLVQTGEGILRVIEVQPAGKRAMPARDFLNGRHGQVGEVFE</sequence>
<comment type="similarity">
    <text evidence="2 8">Belongs to the Fmt family.</text>
</comment>
<evidence type="ECO:0000256" key="8">
    <source>
        <dbReference type="HAMAP-Rule" id="MF_00182"/>
    </source>
</evidence>
<dbReference type="EC" id="2.1.2.9" evidence="3 8"/>
<dbReference type="InterPro" id="IPR044135">
    <property type="entry name" value="Met-tRNA-FMT_C"/>
</dbReference>
<dbReference type="Pfam" id="PF02911">
    <property type="entry name" value="Formyl_trans_C"/>
    <property type="match status" value="1"/>
</dbReference>
<dbReference type="NCBIfam" id="TIGR00460">
    <property type="entry name" value="fmt"/>
    <property type="match status" value="1"/>
</dbReference>
<dbReference type="InterPro" id="IPR005793">
    <property type="entry name" value="Formyl_trans_C"/>
</dbReference>
<evidence type="ECO:0000256" key="1">
    <source>
        <dbReference type="ARBA" id="ARBA00002606"/>
    </source>
</evidence>
<evidence type="ECO:0000313" key="12">
    <source>
        <dbReference type="Proteomes" id="UP000198656"/>
    </source>
</evidence>
<dbReference type="GO" id="GO:0004479">
    <property type="term" value="F:methionyl-tRNA formyltransferase activity"/>
    <property type="evidence" value="ECO:0007669"/>
    <property type="project" value="UniProtKB-UniRule"/>
</dbReference>